<reference evidence="2 3" key="1">
    <citation type="journal article" date="2018" name="IMA Fungus">
        <title>IMA Genome-F 9: Draft genome sequence of Annulohypoxylon stygium, Aspergillus mulundensis, Berkeleyomyces basicola (syn. Thielaviopsis basicola), Ceratocystis smalleyi, two Cercospora beticola strains, Coleophoma cylindrospora, Fusarium fracticaudum, Phialophora cf. hyalina, and Morchella septimelata.</title>
        <authorList>
            <person name="Wingfield B.D."/>
            <person name="Bills G.F."/>
            <person name="Dong Y."/>
            <person name="Huang W."/>
            <person name="Nel W.J."/>
            <person name="Swalarsk-Parry B.S."/>
            <person name="Vaghefi N."/>
            <person name="Wilken P.M."/>
            <person name="An Z."/>
            <person name="de Beer Z.W."/>
            <person name="De Vos L."/>
            <person name="Chen L."/>
            <person name="Duong T.A."/>
            <person name="Gao Y."/>
            <person name="Hammerbacher A."/>
            <person name="Kikkert J.R."/>
            <person name="Li Y."/>
            <person name="Li H."/>
            <person name="Li K."/>
            <person name="Li Q."/>
            <person name="Liu X."/>
            <person name="Ma X."/>
            <person name="Naidoo K."/>
            <person name="Pethybridge S.J."/>
            <person name="Sun J."/>
            <person name="Steenkamp E.T."/>
            <person name="van der Nest M.A."/>
            <person name="van Wyk S."/>
            <person name="Wingfield M.J."/>
            <person name="Xiong C."/>
            <person name="Yue Q."/>
            <person name="Zhang X."/>
        </authorList>
    </citation>
    <scope>NUCLEOTIDE SEQUENCE [LARGE SCALE GENOMIC DNA]</scope>
    <source>
        <strain evidence="2 3">BP6252</strain>
    </source>
</reference>
<protein>
    <submittedName>
        <fullName evidence="2">Uncharacterized protein</fullName>
    </submittedName>
</protein>
<organism evidence="2 3">
    <name type="scientific">Coleophoma cylindrospora</name>
    <dbReference type="NCBI Taxonomy" id="1849047"/>
    <lineage>
        <taxon>Eukaryota</taxon>
        <taxon>Fungi</taxon>
        <taxon>Dikarya</taxon>
        <taxon>Ascomycota</taxon>
        <taxon>Pezizomycotina</taxon>
        <taxon>Leotiomycetes</taxon>
        <taxon>Helotiales</taxon>
        <taxon>Dermateaceae</taxon>
        <taxon>Coleophoma</taxon>
    </lineage>
</organism>
<sequence>MKEKQKSGYAARSVVPERGRTQLSSIRGFYQFREHGSMISVLPRLQAGADQHETSPSSLKQNHEPSLTENDTDVTAVNRRSCCLWQHFKRATVVRPAPKTPRCCEEPGVPGPERFQCHTVMIATAPVDPECAELPNVVLRPELMGRSEAFDTMRLFETAFAFCSRLGRR</sequence>
<accession>A0A3D8QDE6</accession>
<comment type="caution">
    <text evidence="2">The sequence shown here is derived from an EMBL/GenBank/DDBJ whole genome shotgun (WGS) entry which is preliminary data.</text>
</comment>
<evidence type="ECO:0000256" key="1">
    <source>
        <dbReference type="SAM" id="MobiDB-lite"/>
    </source>
</evidence>
<evidence type="ECO:0000313" key="3">
    <source>
        <dbReference type="Proteomes" id="UP000256645"/>
    </source>
</evidence>
<keyword evidence="3" id="KW-1185">Reference proteome</keyword>
<feature type="compositionally biased region" description="Polar residues" evidence="1">
    <location>
        <begin position="54"/>
        <end position="70"/>
    </location>
</feature>
<gene>
    <name evidence="2" type="ORF">BP6252_12767</name>
</gene>
<feature type="region of interest" description="Disordered" evidence="1">
    <location>
        <begin position="48"/>
        <end position="70"/>
    </location>
</feature>
<dbReference type="Proteomes" id="UP000256645">
    <property type="component" value="Unassembled WGS sequence"/>
</dbReference>
<dbReference type="AlphaFoldDB" id="A0A3D8QDE6"/>
<proteinExistence type="predicted"/>
<dbReference type="EMBL" id="PDLM01000016">
    <property type="protein sequence ID" value="RDW59680.1"/>
    <property type="molecule type" value="Genomic_DNA"/>
</dbReference>
<name>A0A3D8QDE6_9HELO</name>
<evidence type="ECO:0000313" key="2">
    <source>
        <dbReference type="EMBL" id="RDW59680.1"/>
    </source>
</evidence>